<gene>
    <name evidence="1" type="ORF">BYL167_LOCUS77768</name>
</gene>
<organism evidence="1 2">
    <name type="scientific">Rotaria magnacalcarata</name>
    <dbReference type="NCBI Taxonomy" id="392030"/>
    <lineage>
        <taxon>Eukaryota</taxon>
        <taxon>Metazoa</taxon>
        <taxon>Spiralia</taxon>
        <taxon>Gnathifera</taxon>
        <taxon>Rotifera</taxon>
        <taxon>Eurotatoria</taxon>
        <taxon>Bdelloidea</taxon>
        <taxon>Philodinida</taxon>
        <taxon>Philodinidae</taxon>
        <taxon>Rotaria</taxon>
    </lineage>
</organism>
<proteinExistence type="predicted"/>
<evidence type="ECO:0000313" key="2">
    <source>
        <dbReference type="Proteomes" id="UP000681967"/>
    </source>
</evidence>
<accession>A0A8S3GZ73</accession>
<feature type="non-terminal residue" evidence="1">
    <location>
        <position position="1"/>
    </location>
</feature>
<dbReference type="AlphaFoldDB" id="A0A8S3GZ73"/>
<evidence type="ECO:0000313" key="1">
    <source>
        <dbReference type="EMBL" id="CAF5173536.1"/>
    </source>
</evidence>
<comment type="caution">
    <text evidence="1">The sequence shown here is derived from an EMBL/GenBank/DDBJ whole genome shotgun (WGS) entry which is preliminary data.</text>
</comment>
<dbReference type="Proteomes" id="UP000681967">
    <property type="component" value="Unassembled WGS sequence"/>
</dbReference>
<dbReference type="EMBL" id="CAJOBH010284345">
    <property type="protein sequence ID" value="CAF5173536.1"/>
    <property type="molecule type" value="Genomic_DNA"/>
</dbReference>
<name>A0A8S3GZ73_9BILA</name>
<reference evidence="1" key="1">
    <citation type="submission" date="2021-02" db="EMBL/GenBank/DDBJ databases">
        <authorList>
            <person name="Nowell W R."/>
        </authorList>
    </citation>
    <scope>NUCLEOTIDE SEQUENCE</scope>
</reference>
<sequence length="99" mass="11449">SNNPQIIVTPGTWYRDVKSGRIEATISSPTRKTPREDPKEIERRIVEQETEALSQRQKDVEQYSFNLPSDRAPPVYDYKSPFSEEYDQAIAFQSQLQGN</sequence>
<protein>
    <submittedName>
        <fullName evidence="1">Uncharacterized protein</fullName>
    </submittedName>
</protein>
<feature type="non-terminal residue" evidence="1">
    <location>
        <position position="99"/>
    </location>
</feature>